<keyword evidence="2" id="KW-1133">Transmembrane helix</keyword>
<keyword evidence="2" id="KW-0812">Transmembrane</keyword>
<keyword evidence="4" id="KW-1185">Reference proteome</keyword>
<comment type="caution">
    <text evidence="3">The sequence shown here is derived from an EMBL/GenBank/DDBJ whole genome shotgun (WGS) entry which is preliminary data.</text>
</comment>
<protein>
    <submittedName>
        <fullName evidence="3">Uncharacterized protein</fullName>
    </submittedName>
</protein>
<gene>
    <name evidence="3" type="ORF">FHX73_16426</name>
</gene>
<accession>A0A561SEI6</accession>
<keyword evidence="2" id="KW-0472">Membrane</keyword>
<evidence type="ECO:0000313" key="3">
    <source>
        <dbReference type="EMBL" id="TWF73275.1"/>
    </source>
</evidence>
<sequence>MERMSDYEDDEDDLELGRLPGGGRSAPRVQSRASGEQGISVSADRIERVTVQYGSPAGPPEPLPPTQPHWLTPRRLAAVAAGVVALALVIALVVQEAGSGGGSHPGPGPLPPVSTTPAPTGSASPSPSTPPATPTSSAPAPPPPSPSPDTPSPSPSATVIPVRWQGTVTLVDGNNGPGQFYWDMDVYPPSPGLPSDLSLDCNLVCTSGRIDGHAVVPWKQSAAPTRDQCANLLNSELGQSSVDVKPGSMACFGTNQGRVGYFVTQDPPDQDSQLLAVVLWEHR</sequence>
<feature type="compositionally biased region" description="Low complexity" evidence="1">
    <location>
        <begin position="115"/>
        <end position="126"/>
    </location>
</feature>
<name>A0A561SEI6_9ACTN</name>
<proteinExistence type="predicted"/>
<feature type="region of interest" description="Disordered" evidence="1">
    <location>
        <begin position="98"/>
        <end position="159"/>
    </location>
</feature>
<feature type="region of interest" description="Disordered" evidence="1">
    <location>
        <begin position="1"/>
        <end position="69"/>
    </location>
</feature>
<feature type="compositionally biased region" description="Polar residues" evidence="1">
    <location>
        <begin position="31"/>
        <end position="40"/>
    </location>
</feature>
<dbReference type="AlphaFoldDB" id="A0A561SEI6"/>
<organism evidence="3 4">
    <name type="scientific">Kitasatospora viridis</name>
    <dbReference type="NCBI Taxonomy" id="281105"/>
    <lineage>
        <taxon>Bacteria</taxon>
        <taxon>Bacillati</taxon>
        <taxon>Actinomycetota</taxon>
        <taxon>Actinomycetes</taxon>
        <taxon>Kitasatosporales</taxon>
        <taxon>Streptomycetaceae</taxon>
        <taxon>Kitasatospora</taxon>
    </lineage>
</organism>
<feature type="transmembrane region" description="Helical" evidence="2">
    <location>
        <begin position="76"/>
        <end position="94"/>
    </location>
</feature>
<evidence type="ECO:0000256" key="2">
    <source>
        <dbReference type="SAM" id="Phobius"/>
    </source>
</evidence>
<evidence type="ECO:0000256" key="1">
    <source>
        <dbReference type="SAM" id="MobiDB-lite"/>
    </source>
</evidence>
<reference evidence="3 4" key="1">
    <citation type="submission" date="2019-06" db="EMBL/GenBank/DDBJ databases">
        <title>Sequencing the genomes of 1000 actinobacteria strains.</title>
        <authorList>
            <person name="Klenk H.-P."/>
        </authorList>
    </citation>
    <scope>NUCLEOTIDE SEQUENCE [LARGE SCALE GENOMIC DNA]</scope>
    <source>
        <strain evidence="3 4">DSM 44826</strain>
    </source>
</reference>
<feature type="compositionally biased region" description="Pro residues" evidence="1">
    <location>
        <begin position="57"/>
        <end position="67"/>
    </location>
</feature>
<evidence type="ECO:0000313" key="4">
    <source>
        <dbReference type="Proteomes" id="UP000317940"/>
    </source>
</evidence>
<feature type="compositionally biased region" description="Pro residues" evidence="1">
    <location>
        <begin position="127"/>
        <end position="154"/>
    </location>
</feature>
<dbReference type="PRINTS" id="PR01217">
    <property type="entry name" value="PRICHEXTENSN"/>
</dbReference>
<dbReference type="Proteomes" id="UP000317940">
    <property type="component" value="Unassembled WGS sequence"/>
</dbReference>
<dbReference type="EMBL" id="VIWT01000006">
    <property type="protein sequence ID" value="TWF73275.1"/>
    <property type="molecule type" value="Genomic_DNA"/>
</dbReference>